<proteinExistence type="predicted"/>
<accession>A0A5E4SV99</accession>
<sequence>MALSPACLAHRRLSAIEFTRQNKSPAHLHAWGFLPLYGNVRGNARRCVTAGIAGYAGGKNAVATALPIYFILRNFWIAAS</sequence>
<name>A0A5E4SV99_9BURK</name>
<protein>
    <submittedName>
        <fullName evidence="1">Uncharacterized protein</fullName>
    </submittedName>
</protein>
<gene>
    <name evidence="1" type="ORF">PCO31110_01070</name>
</gene>
<dbReference type="Proteomes" id="UP000337189">
    <property type="component" value="Unassembled WGS sequence"/>
</dbReference>
<dbReference type="AlphaFoldDB" id="A0A5E4SV99"/>
<dbReference type="EMBL" id="CABPSJ010000001">
    <property type="protein sequence ID" value="VVD79836.1"/>
    <property type="molecule type" value="Genomic_DNA"/>
</dbReference>
<organism evidence="1 2">
    <name type="scientific">Pandoraea communis</name>
    <dbReference type="NCBI Taxonomy" id="2508297"/>
    <lineage>
        <taxon>Bacteria</taxon>
        <taxon>Pseudomonadati</taxon>
        <taxon>Pseudomonadota</taxon>
        <taxon>Betaproteobacteria</taxon>
        <taxon>Burkholderiales</taxon>
        <taxon>Burkholderiaceae</taxon>
        <taxon>Pandoraea</taxon>
    </lineage>
</organism>
<evidence type="ECO:0000313" key="1">
    <source>
        <dbReference type="EMBL" id="VVD79836.1"/>
    </source>
</evidence>
<reference evidence="1 2" key="1">
    <citation type="submission" date="2019-08" db="EMBL/GenBank/DDBJ databases">
        <authorList>
            <person name="Peeters C."/>
        </authorList>
    </citation>
    <scope>NUCLEOTIDE SEQUENCE [LARGE SCALE GENOMIC DNA]</scope>
    <source>
        <strain evidence="1 2">LMG 31110</strain>
    </source>
</reference>
<evidence type="ECO:0000313" key="2">
    <source>
        <dbReference type="Proteomes" id="UP000337189"/>
    </source>
</evidence>